<dbReference type="InterPro" id="IPR006680">
    <property type="entry name" value="Amidohydro-rel"/>
</dbReference>
<dbReference type="PANTHER" id="PTHR11647">
    <property type="entry name" value="HYDRANTOINASE/DIHYDROPYRIMIDINASE FAMILY MEMBER"/>
    <property type="match status" value="1"/>
</dbReference>
<evidence type="ECO:0000313" key="3">
    <source>
        <dbReference type="EMBL" id="APT73200.1"/>
    </source>
</evidence>
<dbReference type="InterPro" id="IPR011059">
    <property type="entry name" value="Metal-dep_hydrolase_composite"/>
</dbReference>
<dbReference type="PANTHER" id="PTHR11647:SF1">
    <property type="entry name" value="COLLAPSIN RESPONSE MEDIATOR PROTEIN"/>
    <property type="match status" value="1"/>
</dbReference>
<dbReference type="Pfam" id="PF01979">
    <property type="entry name" value="Amidohydro_1"/>
    <property type="match status" value="1"/>
</dbReference>
<dbReference type="SUPFAM" id="SSF51338">
    <property type="entry name" value="Composite domain of metallo-dependent hydrolases"/>
    <property type="match status" value="1"/>
</dbReference>
<evidence type="ECO:0000259" key="2">
    <source>
        <dbReference type="Pfam" id="PF01979"/>
    </source>
</evidence>
<proteinExistence type="predicted"/>
<keyword evidence="4" id="KW-1185">Reference proteome</keyword>
<name>A0ABM6GCE5_9BACT</name>
<sequence length="430" mass="49453">MYDVGIINGKVYLGDFIYANVYIKSGKIYDITTSYKGCKKEYNANENLVLPGFIDPHVHFELNFGKHTSVDDFESGSISAIYGGITTIIDFLDPISHINELDKNFEKRLNLAKKSYIDFSFHVTLGNFKDNIDELLKKTKKLGTSSIKIFTTYSSSNRRTNDKIMYKLLQKSNEYKVPILIHAENDDMISENVLIKDHENARPAISEITEITKILEMVNMTNGISYIVHTTCGTSIEETRKRFPEIINKNIYFESCPHYFYFSNDVYKEKHGFLYTMTPPLRSNEEKEKLRKNIDYIFSIGTDHCSFNKEDKDKKTTKDLPMGIGGVEHSFVLMYSLFGEKIIDKFTTNPAKFFGLFPQKGSLLPGATADVVIFSPNQYEKITRSHSKANYDIYLNMQVKGKIQKVFKSGILVLDHTLIRKTKGKYLRRL</sequence>
<gene>
    <name evidence="3" type="ORF">BW47_00650</name>
</gene>
<evidence type="ECO:0000256" key="1">
    <source>
        <dbReference type="ARBA" id="ARBA00001947"/>
    </source>
</evidence>
<accession>A0ABM6GCE5</accession>
<dbReference type="EMBL" id="CP007389">
    <property type="protein sequence ID" value="APT73200.1"/>
    <property type="molecule type" value="Genomic_DNA"/>
</dbReference>
<dbReference type="InterPro" id="IPR050378">
    <property type="entry name" value="Metallo-dep_Hydrolases_sf"/>
</dbReference>
<dbReference type="Gene3D" id="3.20.20.140">
    <property type="entry name" value="Metal-dependent hydrolases"/>
    <property type="match status" value="1"/>
</dbReference>
<dbReference type="RefSeq" id="WP_012056358.1">
    <property type="nucleotide sequence ID" value="NZ_CP007389.1"/>
</dbReference>
<dbReference type="InterPro" id="IPR032466">
    <property type="entry name" value="Metal_Hydrolase"/>
</dbReference>
<dbReference type="Gene3D" id="2.30.40.10">
    <property type="entry name" value="Urease, subunit C, domain 1"/>
    <property type="match status" value="1"/>
</dbReference>
<evidence type="ECO:0000313" key="4">
    <source>
        <dbReference type="Proteomes" id="UP000185490"/>
    </source>
</evidence>
<dbReference type="Proteomes" id="UP000185490">
    <property type="component" value="Chromosome"/>
</dbReference>
<protein>
    <submittedName>
        <fullName evidence="3">Dihydropyrimidinase</fullName>
    </submittedName>
</protein>
<organism evidence="3 4">
    <name type="scientific">Thermosipho melanesiensis</name>
    <dbReference type="NCBI Taxonomy" id="46541"/>
    <lineage>
        <taxon>Bacteria</taxon>
        <taxon>Thermotogati</taxon>
        <taxon>Thermotogota</taxon>
        <taxon>Thermotogae</taxon>
        <taxon>Thermotogales</taxon>
        <taxon>Fervidobacteriaceae</taxon>
        <taxon>Thermosipho</taxon>
    </lineage>
</organism>
<reference evidence="3 4" key="1">
    <citation type="submission" date="2014-02" db="EMBL/GenBank/DDBJ databases">
        <title>Diversity of Thermotogales isolates from hydrothermal vents.</title>
        <authorList>
            <person name="Haverkamp T.H.A."/>
            <person name="Lossouarn J."/>
            <person name="Geslin C."/>
            <person name="Nesbo C.L."/>
        </authorList>
    </citation>
    <scope>NUCLEOTIDE SEQUENCE [LARGE SCALE GENOMIC DNA]</scope>
    <source>
        <strain evidence="3 4">431</strain>
    </source>
</reference>
<feature type="domain" description="Amidohydrolase-related" evidence="2">
    <location>
        <begin position="48"/>
        <end position="411"/>
    </location>
</feature>
<comment type="cofactor">
    <cofactor evidence="1">
        <name>Zn(2+)</name>
        <dbReference type="ChEBI" id="CHEBI:29105"/>
    </cofactor>
</comment>
<dbReference type="SUPFAM" id="SSF51556">
    <property type="entry name" value="Metallo-dependent hydrolases"/>
    <property type="match status" value="1"/>
</dbReference>